<evidence type="ECO:0000256" key="1">
    <source>
        <dbReference type="SAM" id="MobiDB-lite"/>
    </source>
</evidence>
<evidence type="ECO:0000313" key="4">
    <source>
        <dbReference type="Proteomes" id="UP001470230"/>
    </source>
</evidence>
<keyword evidence="4" id="KW-1185">Reference proteome</keyword>
<reference evidence="3 4" key="1">
    <citation type="submission" date="2024-04" db="EMBL/GenBank/DDBJ databases">
        <title>Tritrichomonas musculus Genome.</title>
        <authorList>
            <person name="Alves-Ferreira E."/>
            <person name="Grigg M."/>
            <person name="Lorenzi H."/>
            <person name="Galac M."/>
        </authorList>
    </citation>
    <scope>NUCLEOTIDE SEQUENCE [LARGE SCALE GENOMIC DNA]</scope>
    <source>
        <strain evidence="3 4">EAF2021</strain>
    </source>
</reference>
<dbReference type="PANTHER" id="PTHR39201:SF1">
    <property type="entry name" value="FLAVODOXIN-LIKE DOMAIN-CONTAINING PROTEIN"/>
    <property type="match status" value="1"/>
</dbReference>
<comment type="caution">
    <text evidence="3">The sequence shown here is derived from an EMBL/GenBank/DDBJ whole genome shotgun (WGS) entry which is preliminary data.</text>
</comment>
<dbReference type="EMBL" id="JAPFFF010000006">
    <property type="protein sequence ID" value="KAK8887707.1"/>
    <property type="molecule type" value="Genomic_DNA"/>
</dbReference>
<dbReference type="Pfam" id="PF12682">
    <property type="entry name" value="Flavodoxin_4"/>
    <property type="match status" value="1"/>
</dbReference>
<feature type="compositionally biased region" description="Basic and acidic residues" evidence="1">
    <location>
        <begin position="43"/>
        <end position="62"/>
    </location>
</feature>
<evidence type="ECO:0000313" key="3">
    <source>
        <dbReference type="EMBL" id="KAK8887707.1"/>
    </source>
</evidence>
<dbReference type="SUPFAM" id="SSF52218">
    <property type="entry name" value="Flavoproteins"/>
    <property type="match status" value="1"/>
</dbReference>
<evidence type="ECO:0000259" key="2">
    <source>
        <dbReference type="Pfam" id="PF12682"/>
    </source>
</evidence>
<feature type="domain" description="Flavodoxin-like" evidence="2">
    <location>
        <begin position="5"/>
        <end position="159"/>
    </location>
</feature>
<accession>A0ABR2K9A4</accession>
<name>A0ABR2K9A4_9EUKA</name>
<proteinExistence type="predicted"/>
<dbReference type="Proteomes" id="UP001470230">
    <property type="component" value="Unassembled WGS sequence"/>
</dbReference>
<sequence>MAKTTLVAYFSLTETTANLANLIASLAQADLFEIKPKQPYEKADLDWQNKESRTSKEHEDPNCRPAIDGKVSKFEQYNTIYIGFPLWWYTAPRIINTFLDEYDFTGKKVIPFATSLGSQIDKADSDLIEACKTKPTWIPGKRFGTTDTDIMTVKNWIDSI</sequence>
<dbReference type="Gene3D" id="3.40.50.360">
    <property type="match status" value="1"/>
</dbReference>
<gene>
    <name evidence="3" type="ORF">M9Y10_038761</name>
</gene>
<dbReference type="InterPro" id="IPR008254">
    <property type="entry name" value="Flavodoxin/NO_synth"/>
</dbReference>
<dbReference type="PANTHER" id="PTHR39201">
    <property type="entry name" value="EXPORTED PROTEIN-RELATED"/>
    <property type="match status" value="1"/>
</dbReference>
<organism evidence="3 4">
    <name type="scientific">Tritrichomonas musculus</name>
    <dbReference type="NCBI Taxonomy" id="1915356"/>
    <lineage>
        <taxon>Eukaryota</taxon>
        <taxon>Metamonada</taxon>
        <taxon>Parabasalia</taxon>
        <taxon>Tritrichomonadida</taxon>
        <taxon>Tritrichomonadidae</taxon>
        <taxon>Tritrichomonas</taxon>
    </lineage>
</organism>
<feature type="region of interest" description="Disordered" evidence="1">
    <location>
        <begin position="43"/>
        <end position="64"/>
    </location>
</feature>
<dbReference type="InterPro" id="IPR029039">
    <property type="entry name" value="Flavoprotein-like_sf"/>
</dbReference>
<protein>
    <recommendedName>
        <fullName evidence="2">Flavodoxin-like domain-containing protein</fullName>
    </recommendedName>
</protein>